<dbReference type="GO" id="GO:0016787">
    <property type="term" value="F:hydrolase activity"/>
    <property type="evidence" value="ECO:0007669"/>
    <property type="project" value="UniProtKB-KW"/>
</dbReference>
<organism evidence="5">
    <name type="scientific">Tanacetum cinerariifolium</name>
    <name type="common">Dalmatian daisy</name>
    <name type="synonym">Chrysanthemum cinerariifolium</name>
    <dbReference type="NCBI Taxonomy" id="118510"/>
    <lineage>
        <taxon>Eukaryota</taxon>
        <taxon>Viridiplantae</taxon>
        <taxon>Streptophyta</taxon>
        <taxon>Embryophyta</taxon>
        <taxon>Tracheophyta</taxon>
        <taxon>Spermatophyta</taxon>
        <taxon>Magnoliopsida</taxon>
        <taxon>eudicotyledons</taxon>
        <taxon>Gunneridae</taxon>
        <taxon>Pentapetalae</taxon>
        <taxon>asterids</taxon>
        <taxon>campanulids</taxon>
        <taxon>Asterales</taxon>
        <taxon>Asteraceae</taxon>
        <taxon>Asteroideae</taxon>
        <taxon>Anthemideae</taxon>
        <taxon>Anthemidinae</taxon>
        <taxon>Tanacetum</taxon>
    </lineage>
</organism>
<sequence length="1195" mass="136240">MRGEVGIRINEWWVQIVLFLLLLDVPMCARAQEIISVLLRTRNRLEESQRALVDEEKKIKDVFNIANGFFSCFMSAIWNLYPLPSGSEPRIQTVDAVDVAHTTNRNCVPLSTVFNRFRNMRPTSGRAEYTSQTVDARIQRVAAVDITHTTDRNCVPLCMVFDRFRNMRPTNGRAKYRSQTVDSWIQRVAAVDITHTTDRNCVPLSMVFDRFRNMRPTSGRAEYTAQTASCSRTIAAIGSKDRGLVYTPVVPVSKLPEAALADLAAITRGRTYSTQLIPNISRISNACKLLEEWQLCVAHIARKNYFKEIKVLWWHSYGTWNIDHSSKIICHPYISYDDVCHALLGTFNHVYLCLDSKDCIIRPEIITFPNTAQKTRVRGHETIKYPHINDMLPYSKDILTNATSQTLLPTLTHAYFCLDVKNAVIRPLIIRFPRTKQKHTRERSVASSLVTKNTQSLIITGLEKGTVINSVVIVVVYFGTTSDSKALNTLGRLNTIYVVKDLYIYDTRNEVRNRMQHFSEVGESAINPEIIQGLIHVMDEHNGLVKLFRTVRDKCITSEIPAFKIRLYNISGVRGYELSTADLLRAMVLPRIAVEASRWHRQRKKVTMNAFYRYQLHPQLTPADRADVVCRVFEQKVKDFLTFERSENVWRRFCRGLSHFHTLMWVDSKNERQDVQQIDNYISAEIPDSVQDPRGYKLVTELMMHGPYGAANSSALCIRDTGIHVMKGESGLDNYDVVPYNHALCLAFEAHINVEYYGWIMLIKYLFKYISKGPNRIIAKINSSDESTTAIGSRPRIDEIQNYIDEVQTVNGQILPNYRAACEALSLLGDDKEWDTALEESTISATSKELMILFSQILIYCDVADPLKLWIKYKEAMGDDIPAKISRKTKIPNFHVNTEELQGYILYELEKILNSFGKSVTEFGLQAPPQHLLRDLENKLLIKEKHYKRDLLKEDAAESVPKLNRDQRKIFDLIISASMTNRQELLFAYGHGGTGKTFLWRTIISSLRSQGKTNLAVASLGIASLLLPAGRTTHSRFKPPLELIDKSLCYVKKKSQLGNLLVETDLIILDEAPMNDKRCFETLDMMLRDLMSTPNVIFRGKTIVLGGDFSQTLPVKKGASKEQLIAASIAESYLWPHFKVCMLKENMRLLRSGLTAKEKSRSEQFAKWLLDVGNGEIGEPDTENEQDSSWVTIPP</sequence>
<dbReference type="GO" id="GO:0000723">
    <property type="term" value="P:telomere maintenance"/>
    <property type="evidence" value="ECO:0007669"/>
    <property type="project" value="InterPro"/>
</dbReference>
<comment type="similarity">
    <text evidence="1">Belongs to the helicase family.</text>
</comment>
<dbReference type="AlphaFoldDB" id="A0A6L2MEX3"/>
<name>A0A6L2MEX3_TANCI</name>
<dbReference type="GO" id="GO:0006281">
    <property type="term" value="P:DNA repair"/>
    <property type="evidence" value="ECO:0007669"/>
    <property type="project" value="UniProtKB-KW"/>
</dbReference>
<evidence type="ECO:0000256" key="1">
    <source>
        <dbReference type="RuleBase" id="RU363044"/>
    </source>
</evidence>
<proteinExistence type="inferred from homology"/>
<dbReference type="InterPro" id="IPR010285">
    <property type="entry name" value="DNA_helicase_pif1-like_DEAD"/>
</dbReference>
<feature type="region of interest" description="Disordered" evidence="2">
    <location>
        <begin position="1176"/>
        <end position="1195"/>
    </location>
</feature>
<dbReference type="InterPro" id="IPR027417">
    <property type="entry name" value="P-loop_NTPase"/>
</dbReference>
<dbReference type="EC" id="5.6.2.3" evidence="1"/>
<dbReference type="PANTHER" id="PTHR10492">
    <property type="match status" value="1"/>
</dbReference>
<feature type="chain" id="PRO_5027104419" description="ATP-dependent DNA helicase" evidence="3">
    <location>
        <begin position="32"/>
        <end position="1195"/>
    </location>
</feature>
<dbReference type="GO" id="GO:0005524">
    <property type="term" value="F:ATP binding"/>
    <property type="evidence" value="ECO:0007669"/>
    <property type="project" value="UniProtKB-KW"/>
</dbReference>
<feature type="domain" description="DNA helicase Pif1-like DEAD-box helicase" evidence="4">
    <location>
        <begin position="962"/>
        <end position="1182"/>
    </location>
</feature>
<dbReference type="GO" id="GO:0043139">
    <property type="term" value="F:5'-3' DNA helicase activity"/>
    <property type="evidence" value="ECO:0007669"/>
    <property type="project" value="UniProtKB-EC"/>
</dbReference>
<keyword evidence="1" id="KW-0378">Hydrolase</keyword>
<keyword evidence="1" id="KW-0547">Nucleotide-binding</keyword>
<keyword evidence="3" id="KW-0732">Signal</keyword>
<comment type="caution">
    <text evidence="5">The sequence shown here is derived from an EMBL/GenBank/DDBJ whole genome shotgun (WGS) entry which is preliminary data.</text>
</comment>
<keyword evidence="1 5" id="KW-0347">Helicase</keyword>
<dbReference type="SUPFAM" id="SSF52540">
    <property type="entry name" value="P-loop containing nucleoside triphosphate hydrolases"/>
    <property type="match status" value="1"/>
</dbReference>
<dbReference type="EMBL" id="BKCJ010006514">
    <property type="protein sequence ID" value="GEU72546.1"/>
    <property type="molecule type" value="Genomic_DNA"/>
</dbReference>
<keyword evidence="1" id="KW-0067">ATP-binding</keyword>
<evidence type="ECO:0000259" key="4">
    <source>
        <dbReference type="Pfam" id="PF05970"/>
    </source>
</evidence>
<evidence type="ECO:0000256" key="3">
    <source>
        <dbReference type="SAM" id="SignalP"/>
    </source>
</evidence>
<dbReference type="PANTHER" id="PTHR10492:SF96">
    <property type="entry name" value="ATP-DEPENDENT DNA HELICASE"/>
    <property type="match status" value="1"/>
</dbReference>
<keyword evidence="1" id="KW-0227">DNA damage</keyword>
<keyword evidence="1" id="KW-0233">DNA recombination</keyword>
<keyword evidence="1" id="KW-0234">DNA repair</keyword>
<protein>
    <recommendedName>
        <fullName evidence="1">ATP-dependent DNA helicase</fullName>
        <ecNumber evidence="1">5.6.2.3</ecNumber>
    </recommendedName>
</protein>
<dbReference type="GO" id="GO:0006310">
    <property type="term" value="P:DNA recombination"/>
    <property type="evidence" value="ECO:0007669"/>
    <property type="project" value="UniProtKB-KW"/>
</dbReference>
<gene>
    <name evidence="5" type="ORF">Tci_044524</name>
</gene>
<feature type="signal peptide" evidence="3">
    <location>
        <begin position="1"/>
        <end position="31"/>
    </location>
</feature>
<reference evidence="5" key="1">
    <citation type="journal article" date="2019" name="Sci. Rep.">
        <title>Draft genome of Tanacetum cinerariifolium, the natural source of mosquito coil.</title>
        <authorList>
            <person name="Yamashiro T."/>
            <person name="Shiraishi A."/>
            <person name="Satake H."/>
            <person name="Nakayama K."/>
        </authorList>
    </citation>
    <scope>NUCLEOTIDE SEQUENCE</scope>
</reference>
<evidence type="ECO:0000313" key="5">
    <source>
        <dbReference type="EMBL" id="GEU72546.1"/>
    </source>
</evidence>
<dbReference type="Pfam" id="PF05970">
    <property type="entry name" value="PIF1"/>
    <property type="match status" value="1"/>
</dbReference>
<comment type="catalytic activity">
    <reaction evidence="1">
        <text>ATP + H2O = ADP + phosphate + H(+)</text>
        <dbReference type="Rhea" id="RHEA:13065"/>
        <dbReference type="ChEBI" id="CHEBI:15377"/>
        <dbReference type="ChEBI" id="CHEBI:15378"/>
        <dbReference type="ChEBI" id="CHEBI:30616"/>
        <dbReference type="ChEBI" id="CHEBI:43474"/>
        <dbReference type="ChEBI" id="CHEBI:456216"/>
        <dbReference type="EC" id="5.6.2.3"/>
    </reaction>
</comment>
<dbReference type="Gene3D" id="3.40.50.300">
    <property type="entry name" value="P-loop containing nucleotide triphosphate hydrolases"/>
    <property type="match status" value="1"/>
</dbReference>
<accession>A0A6L2MEX3</accession>
<comment type="cofactor">
    <cofactor evidence="1">
        <name>Mg(2+)</name>
        <dbReference type="ChEBI" id="CHEBI:18420"/>
    </cofactor>
</comment>
<evidence type="ECO:0000256" key="2">
    <source>
        <dbReference type="SAM" id="MobiDB-lite"/>
    </source>
</evidence>